<keyword evidence="2" id="KW-0812">Transmembrane</keyword>
<sequence>MPQYGTPPLPPAPPQPWPLYPYPTPYSGYGSPSQYTAPRNGLGIAALGVAVAGLLTALTIIGGIALGVVAILLGFAGLARVRRGEANNGGVAIAGMVLGLLAVVAGIGCIFIYIGIFRTAGAGDYMDCMTKAGSDPAAQQRCTDQLREHFERTFGGTGGPSVQESDLPGVPA</sequence>
<evidence type="ECO:0000313" key="3">
    <source>
        <dbReference type="EMBL" id="MBS9534269.1"/>
    </source>
</evidence>
<organism evidence="3 4">
    <name type="scientific">Mycolicibacter acidiphilus</name>
    <dbReference type="NCBI Taxonomy" id="2835306"/>
    <lineage>
        <taxon>Bacteria</taxon>
        <taxon>Bacillati</taxon>
        <taxon>Actinomycetota</taxon>
        <taxon>Actinomycetes</taxon>
        <taxon>Mycobacteriales</taxon>
        <taxon>Mycobacteriaceae</taxon>
        <taxon>Mycolicibacter</taxon>
    </lineage>
</organism>
<gene>
    <name evidence="3" type="ORF">KIH27_11790</name>
</gene>
<feature type="region of interest" description="Disordered" evidence="1">
    <location>
        <begin position="153"/>
        <end position="172"/>
    </location>
</feature>
<dbReference type="EMBL" id="JAHCLR010000021">
    <property type="protein sequence ID" value="MBS9534269.1"/>
    <property type="molecule type" value="Genomic_DNA"/>
</dbReference>
<evidence type="ECO:0000313" key="4">
    <source>
        <dbReference type="Proteomes" id="UP001519535"/>
    </source>
</evidence>
<name>A0ABS5RJ94_9MYCO</name>
<keyword evidence="2" id="KW-0472">Membrane</keyword>
<accession>A0ABS5RJ94</accession>
<evidence type="ECO:0000256" key="1">
    <source>
        <dbReference type="SAM" id="MobiDB-lite"/>
    </source>
</evidence>
<comment type="caution">
    <text evidence="3">The sequence shown here is derived from an EMBL/GenBank/DDBJ whole genome shotgun (WGS) entry which is preliminary data.</text>
</comment>
<protein>
    <submittedName>
        <fullName evidence="3">DUF4190 domain-containing protein</fullName>
    </submittedName>
</protein>
<feature type="transmembrane region" description="Helical" evidence="2">
    <location>
        <begin position="45"/>
        <end position="78"/>
    </location>
</feature>
<keyword evidence="2" id="KW-1133">Transmembrane helix</keyword>
<dbReference type="Proteomes" id="UP001519535">
    <property type="component" value="Unassembled WGS sequence"/>
</dbReference>
<keyword evidence="4" id="KW-1185">Reference proteome</keyword>
<proteinExistence type="predicted"/>
<reference evidence="3 4" key="1">
    <citation type="submission" date="2021-05" db="EMBL/GenBank/DDBJ databases">
        <title>Mycobacterium acidophilum sp. nov., an extremely acid-tolerant member of the genus Mycobacterium.</title>
        <authorList>
            <person name="Xia J."/>
        </authorList>
    </citation>
    <scope>NUCLEOTIDE SEQUENCE [LARGE SCALE GENOMIC DNA]</scope>
    <source>
        <strain evidence="3 4">M1</strain>
    </source>
</reference>
<feature type="transmembrane region" description="Helical" evidence="2">
    <location>
        <begin position="90"/>
        <end position="116"/>
    </location>
</feature>
<evidence type="ECO:0000256" key="2">
    <source>
        <dbReference type="SAM" id="Phobius"/>
    </source>
</evidence>
<dbReference type="RefSeq" id="WP_214093138.1">
    <property type="nucleotide sequence ID" value="NZ_JAHCLR010000021.1"/>
</dbReference>